<dbReference type="OrthoDB" id="6622265at2759"/>
<dbReference type="InterPro" id="IPR051217">
    <property type="entry name" value="Insect_Cuticle_Struc_Prot"/>
</dbReference>
<evidence type="ECO:0000256" key="1">
    <source>
        <dbReference type="ARBA" id="ARBA00022460"/>
    </source>
</evidence>
<name>A0A8S1AQN3_ARCPL</name>
<dbReference type="GO" id="GO:0031012">
    <property type="term" value="C:extracellular matrix"/>
    <property type="evidence" value="ECO:0007669"/>
    <property type="project" value="TreeGrafter"/>
</dbReference>
<gene>
    <name evidence="6" type="ORF">APLA_LOCUS12771</name>
</gene>
<keyword evidence="7" id="KW-1185">Reference proteome</keyword>
<reference evidence="6 7" key="1">
    <citation type="submission" date="2020-04" db="EMBL/GenBank/DDBJ databases">
        <authorList>
            <person name="Wallbank WR R."/>
            <person name="Pardo Diaz C."/>
            <person name="Kozak K."/>
            <person name="Martin S."/>
            <person name="Jiggins C."/>
            <person name="Moest M."/>
            <person name="Warren A I."/>
            <person name="Byers J.R.P. K."/>
            <person name="Montejo-Kovacevich G."/>
            <person name="Yen C E."/>
        </authorList>
    </citation>
    <scope>NUCLEOTIDE SEQUENCE [LARGE SCALE GENOMIC DNA]</scope>
</reference>
<dbReference type="GO" id="GO:0005615">
    <property type="term" value="C:extracellular space"/>
    <property type="evidence" value="ECO:0007669"/>
    <property type="project" value="TreeGrafter"/>
</dbReference>
<keyword evidence="1 3" id="KW-0193">Cuticle</keyword>
<proteinExistence type="predicted"/>
<protein>
    <submittedName>
        <fullName evidence="6">Uncharacterized protein</fullName>
    </submittedName>
</protein>
<evidence type="ECO:0000256" key="5">
    <source>
        <dbReference type="SAM" id="SignalP"/>
    </source>
</evidence>
<dbReference type="Pfam" id="PF00379">
    <property type="entry name" value="Chitin_bind_4"/>
    <property type="match status" value="1"/>
</dbReference>
<organism evidence="6 7">
    <name type="scientific">Arctia plantaginis</name>
    <name type="common">Wood tiger moth</name>
    <name type="synonym">Phalaena plantaginis</name>
    <dbReference type="NCBI Taxonomy" id="874455"/>
    <lineage>
        <taxon>Eukaryota</taxon>
        <taxon>Metazoa</taxon>
        <taxon>Ecdysozoa</taxon>
        <taxon>Arthropoda</taxon>
        <taxon>Hexapoda</taxon>
        <taxon>Insecta</taxon>
        <taxon>Pterygota</taxon>
        <taxon>Neoptera</taxon>
        <taxon>Endopterygota</taxon>
        <taxon>Lepidoptera</taxon>
        <taxon>Glossata</taxon>
        <taxon>Ditrysia</taxon>
        <taxon>Noctuoidea</taxon>
        <taxon>Erebidae</taxon>
        <taxon>Arctiinae</taxon>
        <taxon>Arctia</taxon>
    </lineage>
</organism>
<accession>A0A8S1AQN3</accession>
<evidence type="ECO:0000256" key="2">
    <source>
        <dbReference type="ARBA" id="ARBA00022729"/>
    </source>
</evidence>
<dbReference type="AlphaFoldDB" id="A0A8S1AQN3"/>
<dbReference type="PROSITE" id="PS51155">
    <property type="entry name" value="CHIT_BIND_RR_2"/>
    <property type="match status" value="1"/>
</dbReference>
<keyword evidence="2 5" id="KW-0732">Signal</keyword>
<dbReference type="Proteomes" id="UP000494106">
    <property type="component" value="Unassembled WGS sequence"/>
</dbReference>
<feature type="chain" id="PRO_5035822357" evidence="5">
    <location>
        <begin position="19"/>
        <end position="397"/>
    </location>
</feature>
<dbReference type="EMBL" id="CADEBC010000540">
    <property type="protein sequence ID" value="CAB3250564.1"/>
    <property type="molecule type" value="Genomic_DNA"/>
</dbReference>
<dbReference type="PANTHER" id="PTHR12236:SF95">
    <property type="entry name" value="CUTICULAR PROTEIN 76BD, ISOFORM C-RELATED"/>
    <property type="match status" value="1"/>
</dbReference>
<feature type="region of interest" description="Disordered" evidence="4">
    <location>
        <begin position="79"/>
        <end position="161"/>
    </location>
</feature>
<evidence type="ECO:0000256" key="3">
    <source>
        <dbReference type="PROSITE-ProRule" id="PRU00497"/>
    </source>
</evidence>
<dbReference type="InterPro" id="IPR000618">
    <property type="entry name" value="Insect_cuticle"/>
</dbReference>
<feature type="compositionally biased region" description="Low complexity" evidence="4">
    <location>
        <begin position="87"/>
        <end position="100"/>
    </location>
</feature>
<dbReference type="PANTHER" id="PTHR12236">
    <property type="entry name" value="STRUCTURAL CONTITUENT OF CUTICLE"/>
    <property type="match status" value="1"/>
</dbReference>
<evidence type="ECO:0000313" key="6">
    <source>
        <dbReference type="EMBL" id="CAB3250564.1"/>
    </source>
</evidence>
<sequence>MAAKQFIVFTLLVASVYGSSYSSFSYGVVDPNTGDIKDQHEKRVGDSVVGKYSLLESDGTKRIVEYEASAATGFNAVVRKEPGGEGQPSEPLGLEPLPGSANQSIAPAQPSPLAPAQVAPNTSANATPIAPPAHPGQMGQPGSPPLPVANSDLSGKPHSENLFTPATGQNPGALVHPSSEVQSGNLPVKGTLTPLPCTLTHQTPLVKFCAVSHQTVFAQHGFGQRDILSYPGANGPQTYPAAISNSTPLNPYVKSLSDNFIRQGYASFAGANGLGSPISGPQGVPAVSHFSNSIVHEAPHAYPGSRAFGYNGAYGGPYGGSYGGYGGFGAYDQHSALGAQWLRGPGNFLAHGVGPYGVAHSYTSLTRGEAYPHGYGGYGARFNGASGADVGAGLPWR</sequence>
<evidence type="ECO:0000256" key="4">
    <source>
        <dbReference type="SAM" id="MobiDB-lite"/>
    </source>
</evidence>
<evidence type="ECO:0000313" key="7">
    <source>
        <dbReference type="Proteomes" id="UP000494106"/>
    </source>
</evidence>
<dbReference type="GO" id="GO:0042302">
    <property type="term" value="F:structural constituent of cuticle"/>
    <property type="evidence" value="ECO:0007669"/>
    <property type="project" value="UniProtKB-UniRule"/>
</dbReference>
<feature type="signal peptide" evidence="5">
    <location>
        <begin position="1"/>
        <end position="18"/>
    </location>
</feature>
<comment type="caution">
    <text evidence="6">The sequence shown here is derived from an EMBL/GenBank/DDBJ whole genome shotgun (WGS) entry which is preliminary data.</text>
</comment>